<dbReference type="Proteomes" id="UP001194746">
    <property type="component" value="Unassembled WGS sequence"/>
</dbReference>
<dbReference type="EMBL" id="VCAU01000135">
    <property type="protein sequence ID" value="KAF9884071.1"/>
    <property type="molecule type" value="Genomic_DNA"/>
</dbReference>
<dbReference type="AlphaFoldDB" id="A0AAD4CCR2"/>
<evidence type="ECO:0000313" key="1">
    <source>
        <dbReference type="EMBL" id="KAF9884071.1"/>
    </source>
</evidence>
<reference evidence="1" key="1">
    <citation type="journal article" date="2019" name="Beilstein J. Org. Chem.">
        <title>Nanangenines: drimane sesquiterpenoids as the dominant metabolite cohort of a novel Australian fungus, Aspergillus nanangensis.</title>
        <authorList>
            <person name="Lacey H.J."/>
            <person name="Gilchrist C.L.M."/>
            <person name="Crombie A."/>
            <person name="Kalaitzis J.A."/>
            <person name="Vuong D."/>
            <person name="Rutledge P.J."/>
            <person name="Turner P."/>
            <person name="Pitt J.I."/>
            <person name="Lacey E."/>
            <person name="Chooi Y.H."/>
            <person name="Piggott A.M."/>
        </authorList>
    </citation>
    <scope>NUCLEOTIDE SEQUENCE</scope>
    <source>
        <strain evidence="1">MST-FP2251</strain>
    </source>
</reference>
<organism evidence="1 2">
    <name type="scientific">Aspergillus nanangensis</name>
    <dbReference type="NCBI Taxonomy" id="2582783"/>
    <lineage>
        <taxon>Eukaryota</taxon>
        <taxon>Fungi</taxon>
        <taxon>Dikarya</taxon>
        <taxon>Ascomycota</taxon>
        <taxon>Pezizomycotina</taxon>
        <taxon>Eurotiomycetes</taxon>
        <taxon>Eurotiomycetidae</taxon>
        <taxon>Eurotiales</taxon>
        <taxon>Aspergillaceae</taxon>
        <taxon>Aspergillus</taxon>
        <taxon>Aspergillus subgen. Circumdati</taxon>
    </lineage>
</organism>
<evidence type="ECO:0000313" key="2">
    <source>
        <dbReference type="Proteomes" id="UP001194746"/>
    </source>
</evidence>
<comment type="caution">
    <text evidence="1">The sequence shown here is derived from an EMBL/GenBank/DDBJ whole genome shotgun (WGS) entry which is preliminary data.</text>
</comment>
<gene>
    <name evidence="1" type="ORF">FE257_002301</name>
</gene>
<sequence length="432" mass="47636">MGQINNIAPSVAQEMDKVLQNGLRALNGEITIPGNEAWTDAVEYCCIVKNSPEDSSRRADQKWKRSHSIICNQLLKEFGPEIILKAEEGMSALIKNRYKDNALSIAHVDKEKNIRGYATENILGPTFRLPDDDGNMLVALCYELTILCCAVVQSAWLTPVEALKSSLLGHAAICDDFHKFTAPYEKHRHYMVALAIGAAYQLREKGPNILVDGTALQAVGQNPDRSLQAALAWRAVGGGTTGYNGYYWGEVRLDLEKSLVCPKVMMAMHDLLDWRCDAAAKNHENGVFAACGLGCQDPFHEYLEAMLDLAASHPLSGAYAMAGTVFLHFTSSRYGAYEYRGPNYEKCENCANSLKKITIGAKLLWDPQTPPNSFDGGKRYRAVAQSMLESSENISPAQYGISWLQYLIETGNIFVFDVLRSADPVHLAAGFP</sequence>
<protein>
    <submittedName>
        <fullName evidence="1">Uncharacterized protein</fullName>
    </submittedName>
</protein>
<name>A0AAD4CCR2_ASPNN</name>
<proteinExistence type="predicted"/>
<reference evidence="1" key="2">
    <citation type="submission" date="2020-02" db="EMBL/GenBank/DDBJ databases">
        <authorList>
            <person name="Gilchrist C.L.M."/>
            <person name="Chooi Y.-H."/>
        </authorList>
    </citation>
    <scope>NUCLEOTIDE SEQUENCE</scope>
    <source>
        <strain evidence="1">MST-FP2251</strain>
    </source>
</reference>
<keyword evidence="2" id="KW-1185">Reference proteome</keyword>
<accession>A0AAD4CCR2</accession>